<evidence type="ECO:0000259" key="4">
    <source>
        <dbReference type="SMART" id="SM00822"/>
    </source>
</evidence>
<dbReference type="PANTHER" id="PTHR42760">
    <property type="entry name" value="SHORT-CHAIN DEHYDROGENASES/REDUCTASES FAMILY MEMBER"/>
    <property type="match status" value="1"/>
</dbReference>
<dbReference type="EMBL" id="BAAAQW010000012">
    <property type="protein sequence ID" value="GAA2202873.1"/>
    <property type="molecule type" value="Genomic_DNA"/>
</dbReference>
<reference evidence="5 6" key="1">
    <citation type="journal article" date="2019" name="Int. J. Syst. Evol. Microbiol.">
        <title>The Global Catalogue of Microorganisms (GCM) 10K type strain sequencing project: providing services to taxonomists for standard genome sequencing and annotation.</title>
        <authorList>
            <consortium name="The Broad Institute Genomics Platform"/>
            <consortium name="The Broad Institute Genome Sequencing Center for Infectious Disease"/>
            <person name="Wu L."/>
            <person name="Ma J."/>
        </authorList>
    </citation>
    <scope>NUCLEOTIDE SEQUENCE [LARGE SCALE GENOMIC DNA]</scope>
    <source>
        <strain evidence="5 6">JCM 16034</strain>
    </source>
</reference>
<dbReference type="InterPro" id="IPR057326">
    <property type="entry name" value="KR_dom"/>
</dbReference>
<protein>
    <submittedName>
        <fullName evidence="5">SDR family oxidoreductase</fullName>
    </submittedName>
</protein>
<dbReference type="InterPro" id="IPR020904">
    <property type="entry name" value="Sc_DH/Rdtase_CS"/>
</dbReference>
<evidence type="ECO:0000256" key="2">
    <source>
        <dbReference type="RuleBase" id="RU000363"/>
    </source>
</evidence>
<feature type="region of interest" description="Disordered" evidence="3">
    <location>
        <begin position="1"/>
        <end position="23"/>
    </location>
</feature>
<evidence type="ECO:0000256" key="3">
    <source>
        <dbReference type="SAM" id="MobiDB-lite"/>
    </source>
</evidence>
<evidence type="ECO:0000256" key="1">
    <source>
        <dbReference type="ARBA" id="ARBA00006484"/>
    </source>
</evidence>
<feature type="domain" description="Ketoreductase" evidence="4">
    <location>
        <begin position="30"/>
        <end position="198"/>
    </location>
</feature>
<dbReference type="SMART" id="SM00822">
    <property type="entry name" value="PKS_KR"/>
    <property type="match status" value="1"/>
</dbReference>
<keyword evidence="6" id="KW-1185">Reference proteome</keyword>
<dbReference type="Proteomes" id="UP001500432">
    <property type="component" value="Unassembled WGS sequence"/>
</dbReference>
<organism evidence="5 6">
    <name type="scientific">Sinomonas flava</name>
    <dbReference type="NCBI Taxonomy" id="496857"/>
    <lineage>
        <taxon>Bacteria</taxon>
        <taxon>Bacillati</taxon>
        <taxon>Actinomycetota</taxon>
        <taxon>Actinomycetes</taxon>
        <taxon>Micrococcales</taxon>
        <taxon>Micrococcaceae</taxon>
        <taxon>Sinomonas</taxon>
    </lineage>
</organism>
<dbReference type="InterPro" id="IPR002347">
    <property type="entry name" value="SDR_fam"/>
</dbReference>
<evidence type="ECO:0000313" key="6">
    <source>
        <dbReference type="Proteomes" id="UP001500432"/>
    </source>
</evidence>
<dbReference type="Gene3D" id="3.40.50.720">
    <property type="entry name" value="NAD(P)-binding Rossmann-like Domain"/>
    <property type="match status" value="1"/>
</dbReference>
<dbReference type="InterPro" id="IPR036291">
    <property type="entry name" value="NAD(P)-bd_dom_sf"/>
</dbReference>
<dbReference type="CDD" id="cd05233">
    <property type="entry name" value="SDR_c"/>
    <property type="match status" value="1"/>
</dbReference>
<evidence type="ECO:0000313" key="5">
    <source>
        <dbReference type="EMBL" id="GAA2202873.1"/>
    </source>
</evidence>
<dbReference type="Pfam" id="PF00106">
    <property type="entry name" value="adh_short"/>
    <property type="match status" value="1"/>
</dbReference>
<proteinExistence type="inferred from homology"/>
<name>A0ABN3C172_9MICC</name>
<dbReference type="PRINTS" id="PR00081">
    <property type="entry name" value="GDHRDH"/>
</dbReference>
<sequence>MTEALQTNETLTTQTDASRTRISGSPLRGARVLVTGGASGLGAAVVEAVSGEGGVPLVLDRAPVAAPLKGWQVDLSEREAAESAVARAAEEAGGLDAVVCAAGVDRCGELAEVPADEWEKVIRVNLLGTAAVVRAALPHLMRSHGRVVTVASTLGLRGAAGASAYCASKFGVIGFSRALAAELKGRVGVTTLIPGGMDTAFFDDRPEQYKPHDRSTLNRPSDVARSVVFALSQPQGCEVRELLVAGSLEDSWP</sequence>
<comment type="caution">
    <text evidence="5">The sequence shown here is derived from an EMBL/GenBank/DDBJ whole genome shotgun (WGS) entry which is preliminary data.</text>
</comment>
<gene>
    <name evidence="5" type="ORF">GCM10009849_33020</name>
</gene>
<dbReference type="SUPFAM" id="SSF51735">
    <property type="entry name" value="NAD(P)-binding Rossmann-fold domains"/>
    <property type="match status" value="1"/>
</dbReference>
<accession>A0ABN3C172</accession>
<comment type="similarity">
    <text evidence="1 2">Belongs to the short-chain dehydrogenases/reductases (SDR) family.</text>
</comment>
<dbReference type="PRINTS" id="PR00080">
    <property type="entry name" value="SDRFAMILY"/>
</dbReference>
<dbReference type="PROSITE" id="PS00061">
    <property type="entry name" value="ADH_SHORT"/>
    <property type="match status" value="1"/>
</dbReference>